<keyword evidence="5" id="KW-1185">Reference proteome</keyword>
<dbReference type="GO" id="GO:0043565">
    <property type="term" value="F:sequence-specific DNA binding"/>
    <property type="evidence" value="ECO:0007669"/>
    <property type="project" value="InterPro"/>
</dbReference>
<dbReference type="InterPro" id="IPR002818">
    <property type="entry name" value="DJ-1/PfpI"/>
</dbReference>
<dbReference type="PROSITE" id="PS01124">
    <property type="entry name" value="HTH_ARAC_FAMILY_2"/>
    <property type="match status" value="1"/>
</dbReference>
<dbReference type="InterPro" id="IPR029062">
    <property type="entry name" value="Class_I_gatase-like"/>
</dbReference>
<gene>
    <name evidence="4" type="ORF">DFR29_10320</name>
</gene>
<dbReference type="Gene3D" id="3.40.50.880">
    <property type="match status" value="1"/>
</dbReference>
<dbReference type="Gene3D" id="1.10.10.60">
    <property type="entry name" value="Homeodomain-like"/>
    <property type="match status" value="1"/>
</dbReference>
<comment type="caution">
    <text evidence="4">The sequence shown here is derived from an EMBL/GenBank/DDBJ whole genome shotgun (WGS) entry which is preliminary data.</text>
</comment>
<dbReference type="InterPro" id="IPR018060">
    <property type="entry name" value="HTH_AraC"/>
</dbReference>
<dbReference type="AlphaFoldDB" id="A0A4R6Z4M1"/>
<dbReference type="OrthoDB" id="9803764at2"/>
<evidence type="ECO:0000313" key="5">
    <source>
        <dbReference type="Proteomes" id="UP000295293"/>
    </source>
</evidence>
<evidence type="ECO:0000313" key="4">
    <source>
        <dbReference type="EMBL" id="TDR46489.1"/>
    </source>
</evidence>
<protein>
    <submittedName>
        <fullName evidence="4">AraC family transcriptional regulator with amidase-like domain</fullName>
    </submittedName>
</protein>
<evidence type="ECO:0000256" key="1">
    <source>
        <dbReference type="ARBA" id="ARBA00023015"/>
    </source>
</evidence>
<dbReference type="Proteomes" id="UP000295293">
    <property type="component" value="Unassembled WGS sequence"/>
</dbReference>
<dbReference type="SUPFAM" id="SSF52317">
    <property type="entry name" value="Class I glutamine amidotransferase-like"/>
    <property type="match status" value="1"/>
</dbReference>
<accession>A0A4R6Z4M1</accession>
<dbReference type="EMBL" id="SNZH01000003">
    <property type="protein sequence ID" value="TDR46489.1"/>
    <property type="molecule type" value="Genomic_DNA"/>
</dbReference>
<dbReference type="Pfam" id="PF12833">
    <property type="entry name" value="HTH_18"/>
    <property type="match status" value="1"/>
</dbReference>
<evidence type="ECO:0000259" key="3">
    <source>
        <dbReference type="PROSITE" id="PS01124"/>
    </source>
</evidence>
<sequence length="329" mass="36876">MTLRIGLLIHEAAMVSTVAAPLDTLRTANKVAHLLNPAAPPPVSARVVATRAGPVRLTGGITFEAELCRPDEFDVLLVSAIDYSNIGELVRRLDALVAERVLLRRCAEAGVRLASSCNASLLLAEAGLLDGRRATVSWWLANLMRERYPLVDLAAEELLVDEGDIVTAGAATAGYELVMQMLEWAGGKGLAHNVSRLMLVDRERQSQAPYISLALTQRPRQGLSERAEKWLQKRLHESISVRDLADHCRVSERTLLRRFHEDFDATPLEYVQKLRVERAKALLETTHLSFEEIVGRCGYQDVSSFRRLFKHVVSMTPNDYRERYRLRGR</sequence>
<organism evidence="4 5">
    <name type="scientific">Tahibacter aquaticus</name>
    <dbReference type="NCBI Taxonomy" id="520092"/>
    <lineage>
        <taxon>Bacteria</taxon>
        <taxon>Pseudomonadati</taxon>
        <taxon>Pseudomonadota</taxon>
        <taxon>Gammaproteobacteria</taxon>
        <taxon>Lysobacterales</taxon>
        <taxon>Rhodanobacteraceae</taxon>
        <taxon>Tahibacter</taxon>
    </lineage>
</organism>
<keyword evidence="2" id="KW-0804">Transcription</keyword>
<dbReference type="SMART" id="SM00342">
    <property type="entry name" value="HTH_ARAC"/>
    <property type="match status" value="1"/>
</dbReference>
<keyword evidence="1" id="KW-0805">Transcription regulation</keyword>
<dbReference type="RefSeq" id="WP_133817630.1">
    <property type="nucleotide sequence ID" value="NZ_SNZH01000003.1"/>
</dbReference>
<evidence type="ECO:0000256" key="2">
    <source>
        <dbReference type="ARBA" id="ARBA00023163"/>
    </source>
</evidence>
<feature type="domain" description="HTH araC/xylS-type" evidence="3">
    <location>
        <begin position="225"/>
        <end position="323"/>
    </location>
</feature>
<dbReference type="PANTHER" id="PTHR43130:SF3">
    <property type="entry name" value="HTH-TYPE TRANSCRIPTIONAL REGULATOR RV1931C"/>
    <property type="match status" value="1"/>
</dbReference>
<reference evidence="4 5" key="1">
    <citation type="submission" date="2019-03" db="EMBL/GenBank/DDBJ databases">
        <title>Genomic Encyclopedia of Type Strains, Phase IV (KMG-IV): sequencing the most valuable type-strain genomes for metagenomic binning, comparative biology and taxonomic classification.</title>
        <authorList>
            <person name="Goeker M."/>
        </authorList>
    </citation>
    <scope>NUCLEOTIDE SEQUENCE [LARGE SCALE GENOMIC DNA]</scope>
    <source>
        <strain evidence="4 5">DSM 21667</strain>
    </source>
</reference>
<dbReference type="SUPFAM" id="SSF46689">
    <property type="entry name" value="Homeodomain-like"/>
    <property type="match status" value="2"/>
</dbReference>
<dbReference type="InterPro" id="IPR052158">
    <property type="entry name" value="INH-QAR"/>
</dbReference>
<dbReference type="Pfam" id="PF01965">
    <property type="entry name" value="DJ-1_PfpI"/>
    <property type="match status" value="1"/>
</dbReference>
<name>A0A4R6Z4M1_9GAMM</name>
<dbReference type="GO" id="GO:0003700">
    <property type="term" value="F:DNA-binding transcription factor activity"/>
    <property type="evidence" value="ECO:0007669"/>
    <property type="project" value="InterPro"/>
</dbReference>
<proteinExistence type="predicted"/>
<dbReference type="InterPro" id="IPR009057">
    <property type="entry name" value="Homeodomain-like_sf"/>
</dbReference>
<dbReference type="PANTHER" id="PTHR43130">
    <property type="entry name" value="ARAC-FAMILY TRANSCRIPTIONAL REGULATOR"/>
    <property type="match status" value="1"/>
</dbReference>